<dbReference type="STRING" id="349521.HCH_02548"/>
<dbReference type="FunFam" id="3.40.1260.10:FF:000001">
    <property type="entry name" value="Sulfurtransferase TusD"/>
    <property type="match status" value="1"/>
</dbReference>
<dbReference type="RefSeq" id="WP_011396418.1">
    <property type="nucleotide sequence ID" value="NC_007645.1"/>
</dbReference>
<gene>
    <name evidence="5" type="ordered locus">HCH_02548</name>
</gene>
<dbReference type="HOGENOM" id="CLU_132095_0_0_6"/>
<dbReference type="GO" id="GO:0097163">
    <property type="term" value="F:sulfur carrier activity"/>
    <property type="evidence" value="ECO:0007669"/>
    <property type="project" value="TreeGrafter"/>
</dbReference>
<dbReference type="KEGG" id="hch:HCH_02548"/>
<dbReference type="InterPro" id="IPR017463">
    <property type="entry name" value="Sulphur_relay_TusD/DsrE"/>
</dbReference>
<dbReference type="Proteomes" id="UP000000238">
    <property type="component" value="Chromosome"/>
</dbReference>
<dbReference type="InterPro" id="IPR003787">
    <property type="entry name" value="Sulphur_relay_DsrE/F-like"/>
</dbReference>
<dbReference type="InterPro" id="IPR027396">
    <property type="entry name" value="DsrEFH-like"/>
</dbReference>
<evidence type="ECO:0000313" key="6">
    <source>
        <dbReference type="Proteomes" id="UP000000238"/>
    </source>
</evidence>
<comment type="subcellular location">
    <subcellularLocation>
        <location evidence="1">Cytoplasm</location>
    </subcellularLocation>
</comment>
<dbReference type="Gene3D" id="3.40.1260.10">
    <property type="entry name" value="DsrEFH-like"/>
    <property type="match status" value="1"/>
</dbReference>
<dbReference type="GO" id="GO:0002143">
    <property type="term" value="P:tRNA wobble position uridine thiolation"/>
    <property type="evidence" value="ECO:0007669"/>
    <property type="project" value="TreeGrafter"/>
</dbReference>
<organism evidence="5 6">
    <name type="scientific">Hahella chejuensis (strain KCTC 2396)</name>
    <dbReference type="NCBI Taxonomy" id="349521"/>
    <lineage>
        <taxon>Bacteria</taxon>
        <taxon>Pseudomonadati</taxon>
        <taxon>Pseudomonadota</taxon>
        <taxon>Gammaproteobacteria</taxon>
        <taxon>Oceanospirillales</taxon>
        <taxon>Hahellaceae</taxon>
        <taxon>Hahella</taxon>
    </lineage>
</organism>
<evidence type="ECO:0000313" key="5">
    <source>
        <dbReference type="EMBL" id="ABC29349.1"/>
    </source>
</evidence>
<dbReference type="EMBL" id="CP000155">
    <property type="protein sequence ID" value="ABC29349.1"/>
    <property type="molecule type" value="Genomic_DNA"/>
</dbReference>
<dbReference type="NCBIfam" id="TIGR03012">
    <property type="entry name" value="sulf_tusD_dsrE"/>
    <property type="match status" value="1"/>
</dbReference>
<keyword evidence="4" id="KW-0808">Transferase</keyword>
<dbReference type="NCBIfam" id="NF001237">
    <property type="entry name" value="PRK00207.1"/>
    <property type="match status" value="1"/>
</dbReference>
<dbReference type="Pfam" id="PF02635">
    <property type="entry name" value="DsrE"/>
    <property type="match status" value="1"/>
</dbReference>
<dbReference type="PANTHER" id="PTHR34874:SF3">
    <property type="entry name" value="SULFURTRANSFERASE TUSD"/>
    <property type="match status" value="1"/>
</dbReference>
<evidence type="ECO:0000256" key="1">
    <source>
        <dbReference type="ARBA" id="ARBA00004496"/>
    </source>
</evidence>
<reference evidence="5 6" key="1">
    <citation type="journal article" date="2005" name="Nucleic Acids Res.">
        <title>Genomic blueprint of Hahella chejuensis, a marine microbe producing an algicidal agent.</title>
        <authorList>
            <person name="Jeong H."/>
            <person name="Yim J.H."/>
            <person name="Lee C."/>
            <person name="Choi S.-H."/>
            <person name="Park Y.K."/>
            <person name="Yoon S.H."/>
            <person name="Hur C.-G."/>
            <person name="Kang H.-Y."/>
            <person name="Kim D."/>
            <person name="Lee H.H."/>
            <person name="Park K.H."/>
            <person name="Park S.-H."/>
            <person name="Park H.-S."/>
            <person name="Lee H.K."/>
            <person name="Oh T.K."/>
            <person name="Kim J.F."/>
        </authorList>
    </citation>
    <scope>NUCLEOTIDE SEQUENCE [LARGE SCALE GENOMIC DNA]</scope>
    <source>
        <strain evidence="5 6">KCTC 2396</strain>
    </source>
</reference>
<accession>Q2SJ25</accession>
<comment type="similarity">
    <text evidence="2">Belongs to the DsrE/TusD family.</text>
</comment>
<evidence type="ECO:0000256" key="2">
    <source>
        <dbReference type="ARBA" id="ARBA00007067"/>
    </source>
</evidence>
<evidence type="ECO:0000256" key="4">
    <source>
        <dbReference type="ARBA" id="ARBA00022679"/>
    </source>
</evidence>
<evidence type="ECO:0000256" key="3">
    <source>
        <dbReference type="ARBA" id="ARBA00022490"/>
    </source>
</evidence>
<sequence length="131" mass="14255">MKYTIVVYGAPFSSQAPYSACQFAKAVLARGHSIYRIFFYHDGVLNASSLSIAPQDDAYLPAEWATLKREHNLDLVACIGASVKRGVITPSEAERYQRSGDSLQSEFELSGLGQLVDAALYSDRVITFGAG</sequence>
<keyword evidence="3" id="KW-0963">Cytoplasm</keyword>
<dbReference type="AlphaFoldDB" id="Q2SJ25"/>
<proteinExistence type="inferred from homology"/>
<dbReference type="SUPFAM" id="SSF75169">
    <property type="entry name" value="DsrEFH-like"/>
    <property type="match status" value="1"/>
</dbReference>
<dbReference type="GO" id="GO:0016783">
    <property type="term" value="F:sulfurtransferase activity"/>
    <property type="evidence" value="ECO:0007669"/>
    <property type="project" value="InterPro"/>
</dbReference>
<dbReference type="GO" id="GO:1990228">
    <property type="term" value="C:sulfurtransferase complex"/>
    <property type="evidence" value="ECO:0007669"/>
    <property type="project" value="TreeGrafter"/>
</dbReference>
<dbReference type="PANTHER" id="PTHR34874">
    <property type="entry name" value="PROTEIN YCHN"/>
    <property type="match status" value="1"/>
</dbReference>
<keyword evidence="6" id="KW-1185">Reference proteome</keyword>
<dbReference type="eggNOG" id="COG1553">
    <property type="taxonomic scope" value="Bacteria"/>
</dbReference>
<protein>
    <submittedName>
        <fullName evidence="5">Uncharacterized conserved protein involved in intracellular sulfur reduction</fullName>
    </submittedName>
</protein>
<name>Q2SJ25_HAHCH</name>
<dbReference type="OrthoDB" id="9787483at2"/>